<dbReference type="GO" id="GO:0035556">
    <property type="term" value="P:intracellular signal transduction"/>
    <property type="evidence" value="ECO:0007669"/>
    <property type="project" value="InterPro"/>
</dbReference>
<feature type="domain" description="Guanylate cyclase" evidence="1">
    <location>
        <begin position="8"/>
        <end position="58"/>
    </location>
</feature>
<accession>A0A3N6P2X7</accession>
<proteinExistence type="predicted"/>
<dbReference type="InterPro" id="IPR029787">
    <property type="entry name" value="Nucleotide_cyclase"/>
</dbReference>
<dbReference type="RefSeq" id="WP_124155729.1">
    <property type="nucleotide sequence ID" value="NZ_RCBY01000413.1"/>
</dbReference>
<dbReference type="Gene3D" id="3.30.70.1230">
    <property type="entry name" value="Nucleotide cyclase"/>
    <property type="match status" value="1"/>
</dbReference>
<sequence length="59" mass="6566">MDAATIADTVNTASRIESLTKHYEASILISEDSVNRMANSNDFHLRYLGKVQVKGKKNL</sequence>
<dbReference type="GO" id="GO:0004016">
    <property type="term" value="F:adenylate cyclase activity"/>
    <property type="evidence" value="ECO:0007669"/>
    <property type="project" value="UniProtKB-ARBA"/>
</dbReference>
<evidence type="ECO:0000313" key="3">
    <source>
        <dbReference type="Proteomes" id="UP000269154"/>
    </source>
</evidence>
<dbReference type="AlphaFoldDB" id="A0A3N6P2X7"/>
<gene>
    <name evidence="2" type="ORF">D5R40_31940</name>
</gene>
<evidence type="ECO:0000259" key="1">
    <source>
        <dbReference type="Pfam" id="PF00211"/>
    </source>
</evidence>
<protein>
    <recommendedName>
        <fullName evidence="1">Guanylate cyclase domain-containing protein</fullName>
    </recommendedName>
</protein>
<evidence type="ECO:0000313" key="2">
    <source>
        <dbReference type="EMBL" id="RQH20526.1"/>
    </source>
</evidence>
<keyword evidence="3" id="KW-1185">Reference proteome</keyword>
<reference evidence="2 3" key="1">
    <citation type="journal article" date="2018" name="ACS Chem. Biol.">
        <title>Ketoreductase domain dysfunction expands chemodiversity: malyngamide biosynthesis in the cyanobacterium Okeania hirsuta.</title>
        <authorList>
            <person name="Moss N.A."/>
            <person name="Leao T."/>
            <person name="Rankin M."/>
            <person name="McCullough T.M."/>
            <person name="Qu P."/>
            <person name="Korobeynikov A."/>
            <person name="Smith J.L."/>
            <person name="Gerwick L."/>
            <person name="Gerwick W.H."/>
        </authorList>
    </citation>
    <scope>NUCLEOTIDE SEQUENCE [LARGE SCALE GENOMIC DNA]</scope>
    <source>
        <strain evidence="2 3">PAB10Feb10-1</strain>
    </source>
</reference>
<dbReference type="EMBL" id="RCBY01000413">
    <property type="protein sequence ID" value="RQH20526.1"/>
    <property type="molecule type" value="Genomic_DNA"/>
</dbReference>
<name>A0A3N6P2X7_9CYAN</name>
<dbReference type="GO" id="GO:0009190">
    <property type="term" value="P:cyclic nucleotide biosynthetic process"/>
    <property type="evidence" value="ECO:0007669"/>
    <property type="project" value="InterPro"/>
</dbReference>
<dbReference type="SUPFAM" id="SSF55073">
    <property type="entry name" value="Nucleotide cyclase"/>
    <property type="match status" value="1"/>
</dbReference>
<dbReference type="Proteomes" id="UP000269154">
    <property type="component" value="Unassembled WGS sequence"/>
</dbReference>
<comment type="caution">
    <text evidence="2">The sequence shown here is derived from an EMBL/GenBank/DDBJ whole genome shotgun (WGS) entry which is preliminary data.</text>
</comment>
<organism evidence="2 3">
    <name type="scientific">Okeania hirsuta</name>
    <dbReference type="NCBI Taxonomy" id="1458930"/>
    <lineage>
        <taxon>Bacteria</taxon>
        <taxon>Bacillati</taxon>
        <taxon>Cyanobacteriota</taxon>
        <taxon>Cyanophyceae</taxon>
        <taxon>Oscillatoriophycideae</taxon>
        <taxon>Oscillatoriales</taxon>
        <taxon>Microcoleaceae</taxon>
        <taxon>Okeania</taxon>
    </lineage>
</organism>
<dbReference type="InterPro" id="IPR001054">
    <property type="entry name" value="A/G_cyclase"/>
</dbReference>
<dbReference type="Pfam" id="PF00211">
    <property type="entry name" value="Guanylate_cyc"/>
    <property type="match status" value="1"/>
</dbReference>